<feature type="region of interest" description="Disordered" evidence="1">
    <location>
        <begin position="1"/>
        <end position="21"/>
    </location>
</feature>
<gene>
    <name evidence="3" type="ORF">METZ01_LOCUS304162</name>
</gene>
<feature type="region of interest" description="Disordered" evidence="1">
    <location>
        <begin position="55"/>
        <end position="76"/>
    </location>
</feature>
<evidence type="ECO:0000256" key="1">
    <source>
        <dbReference type="SAM" id="MobiDB-lite"/>
    </source>
</evidence>
<dbReference type="SUPFAM" id="SSF50800">
    <property type="entry name" value="PK beta-barrel domain-like"/>
    <property type="match status" value="1"/>
</dbReference>
<dbReference type="GO" id="GO:0030151">
    <property type="term" value="F:molybdenum ion binding"/>
    <property type="evidence" value="ECO:0007669"/>
    <property type="project" value="InterPro"/>
</dbReference>
<dbReference type="EMBL" id="UINC01095319">
    <property type="protein sequence ID" value="SVC51308.1"/>
    <property type="molecule type" value="Genomic_DNA"/>
</dbReference>
<organism evidence="3">
    <name type="scientific">marine metagenome</name>
    <dbReference type="NCBI Taxonomy" id="408172"/>
    <lineage>
        <taxon>unclassified sequences</taxon>
        <taxon>metagenomes</taxon>
        <taxon>ecological metagenomes</taxon>
    </lineage>
</organism>
<dbReference type="PROSITE" id="PS51340">
    <property type="entry name" value="MOSC"/>
    <property type="match status" value="1"/>
</dbReference>
<dbReference type="InterPro" id="IPR011037">
    <property type="entry name" value="Pyrv_Knase-like_insert_dom_sf"/>
</dbReference>
<evidence type="ECO:0000259" key="2">
    <source>
        <dbReference type="PROSITE" id="PS51340"/>
    </source>
</evidence>
<sequence>MSEIQHRTADELQAGLDEIGRSPVDGGTLELIVRRPDVGVREVLAEGELDVTEGLVGDNWSQRPSSTTADGSPHPDMQLNLINSRLLALISPDPERRALVGDQLAVDLSLTPEDLPAWSRLRIGEAVIEVTDQPHIGCSKFTQRFGLDALRFVNSEEGRAVNLRGINARVVVSGTIRQGDRITVERPTF</sequence>
<evidence type="ECO:0000313" key="3">
    <source>
        <dbReference type="EMBL" id="SVC51308.1"/>
    </source>
</evidence>
<feature type="compositionally biased region" description="Polar residues" evidence="1">
    <location>
        <begin position="59"/>
        <end position="70"/>
    </location>
</feature>
<protein>
    <recommendedName>
        <fullName evidence="2">MOSC domain-containing protein</fullName>
    </recommendedName>
</protein>
<dbReference type="InterPro" id="IPR005302">
    <property type="entry name" value="MoCF_Sase_C"/>
</dbReference>
<dbReference type="AlphaFoldDB" id="A0A382MSB7"/>
<dbReference type="PANTHER" id="PTHR30212">
    <property type="entry name" value="PROTEIN YIIM"/>
    <property type="match status" value="1"/>
</dbReference>
<feature type="compositionally biased region" description="Basic and acidic residues" evidence="1">
    <location>
        <begin position="1"/>
        <end position="10"/>
    </location>
</feature>
<dbReference type="GO" id="GO:0030170">
    <property type="term" value="F:pyridoxal phosphate binding"/>
    <property type="evidence" value="ECO:0007669"/>
    <property type="project" value="InterPro"/>
</dbReference>
<reference evidence="3" key="1">
    <citation type="submission" date="2018-05" db="EMBL/GenBank/DDBJ databases">
        <authorList>
            <person name="Lanie J.A."/>
            <person name="Ng W.-L."/>
            <person name="Kazmierczak K.M."/>
            <person name="Andrzejewski T.M."/>
            <person name="Davidsen T.M."/>
            <person name="Wayne K.J."/>
            <person name="Tettelin H."/>
            <person name="Glass J.I."/>
            <person name="Rusch D."/>
            <person name="Podicherti R."/>
            <person name="Tsui H.-C.T."/>
            <person name="Winkler M.E."/>
        </authorList>
    </citation>
    <scope>NUCLEOTIDE SEQUENCE</scope>
</reference>
<feature type="domain" description="MOSC" evidence="2">
    <location>
        <begin position="41"/>
        <end position="185"/>
    </location>
</feature>
<dbReference type="InterPro" id="IPR052353">
    <property type="entry name" value="Benzoxazolinone_Detox_Enz"/>
</dbReference>
<dbReference type="GO" id="GO:0003824">
    <property type="term" value="F:catalytic activity"/>
    <property type="evidence" value="ECO:0007669"/>
    <property type="project" value="InterPro"/>
</dbReference>
<dbReference type="Gene3D" id="2.40.33.20">
    <property type="entry name" value="PK beta-barrel domain-like"/>
    <property type="match status" value="1"/>
</dbReference>
<dbReference type="Pfam" id="PF03473">
    <property type="entry name" value="MOSC"/>
    <property type="match status" value="1"/>
</dbReference>
<proteinExistence type="predicted"/>
<dbReference type="PANTHER" id="PTHR30212:SF2">
    <property type="entry name" value="PROTEIN YIIM"/>
    <property type="match status" value="1"/>
</dbReference>
<name>A0A382MSB7_9ZZZZ</name>
<accession>A0A382MSB7</accession>